<dbReference type="FunFam" id="2.60.120.260:FF:000006">
    <property type="entry name" value="Proprotein convertase subtilisin/kexin type 5"/>
    <property type="match status" value="1"/>
</dbReference>
<name>A0A8B7ZJ62_ACAPL</name>
<evidence type="ECO:0000313" key="19">
    <source>
        <dbReference type="Proteomes" id="UP000694845"/>
    </source>
</evidence>
<evidence type="ECO:0000256" key="8">
    <source>
        <dbReference type="ARBA" id="ARBA00023136"/>
    </source>
</evidence>
<dbReference type="PROSITE" id="PS51892">
    <property type="entry name" value="SUBTILASE"/>
    <property type="match status" value="1"/>
</dbReference>
<dbReference type="Gene3D" id="3.30.70.850">
    <property type="entry name" value="Peptidase S8, pro-domain"/>
    <property type="match status" value="1"/>
</dbReference>
<dbReference type="PROSITE" id="PS00136">
    <property type="entry name" value="SUBTILASE_ASP"/>
    <property type="match status" value="1"/>
</dbReference>
<keyword evidence="3 13" id="KW-0645">Protease</keyword>
<dbReference type="InterPro" id="IPR034182">
    <property type="entry name" value="Kexin/furin"/>
</dbReference>
<feature type="active site" description="Charge relay system" evidence="12 13">
    <location>
        <position position="395"/>
    </location>
</feature>
<dbReference type="Pfam" id="PF01483">
    <property type="entry name" value="P_proprotein"/>
    <property type="match status" value="1"/>
</dbReference>
<dbReference type="GO" id="GO:0008104">
    <property type="term" value="P:intracellular protein localization"/>
    <property type="evidence" value="ECO:0007669"/>
    <property type="project" value="UniProtKB-ARBA"/>
</dbReference>
<evidence type="ECO:0000256" key="15">
    <source>
        <dbReference type="SAM" id="MobiDB-lite"/>
    </source>
</evidence>
<dbReference type="GO" id="GO:0000139">
    <property type="term" value="C:Golgi membrane"/>
    <property type="evidence" value="ECO:0007669"/>
    <property type="project" value="TreeGrafter"/>
</dbReference>
<reference evidence="20" key="1">
    <citation type="submission" date="2025-08" db="UniProtKB">
        <authorList>
            <consortium name="RefSeq"/>
        </authorList>
    </citation>
    <scope>IDENTIFICATION</scope>
</reference>
<keyword evidence="6 13" id="KW-0378">Hydrolase</keyword>
<dbReference type="InterPro" id="IPR032815">
    <property type="entry name" value="S8_pro-domain"/>
</dbReference>
<dbReference type="InterPro" id="IPR036852">
    <property type="entry name" value="Peptidase_S8/S53_dom_sf"/>
</dbReference>
<feature type="active site" description="Charge relay system" evidence="12 13">
    <location>
        <position position="221"/>
    </location>
</feature>
<keyword evidence="11" id="KW-0325">Glycoprotein</keyword>
<dbReference type="InterPro" id="IPR000209">
    <property type="entry name" value="Peptidase_S8/S53_dom"/>
</dbReference>
<dbReference type="InterPro" id="IPR008979">
    <property type="entry name" value="Galactose-bd-like_sf"/>
</dbReference>
<dbReference type="Gene3D" id="2.60.120.260">
    <property type="entry name" value="Galactose-binding domain-like"/>
    <property type="match status" value="1"/>
</dbReference>
<dbReference type="SUPFAM" id="SSF52743">
    <property type="entry name" value="Subtilisin-like"/>
    <property type="match status" value="1"/>
</dbReference>
<feature type="active site" description="Charge relay system" evidence="12 13">
    <location>
        <position position="180"/>
    </location>
</feature>
<dbReference type="PANTHER" id="PTHR42884:SF3">
    <property type="entry name" value="FURIN-LIKE PROTEASE 1, ISOFORMS 1_1-X_2"/>
    <property type="match status" value="1"/>
</dbReference>
<evidence type="ECO:0000256" key="16">
    <source>
        <dbReference type="SAM" id="Phobius"/>
    </source>
</evidence>
<dbReference type="GO" id="GO:0016486">
    <property type="term" value="P:peptide hormone processing"/>
    <property type="evidence" value="ECO:0007669"/>
    <property type="project" value="TreeGrafter"/>
</dbReference>
<dbReference type="OMA" id="LHHACTN"/>
<dbReference type="InterPro" id="IPR002884">
    <property type="entry name" value="P_dom"/>
</dbReference>
<dbReference type="GO" id="GO:0004252">
    <property type="term" value="F:serine-type endopeptidase activity"/>
    <property type="evidence" value="ECO:0007669"/>
    <property type="project" value="UniProtKB-UniRule"/>
</dbReference>
<dbReference type="Pfam" id="PF16470">
    <property type="entry name" value="S8_pro-domain"/>
    <property type="match status" value="1"/>
</dbReference>
<keyword evidence="7 13" id="KW-0720">Serine protease</keyword>
<dbReference type="InterPro" id="IPR023828">
    <property type="entry name" value="Peptidase_S8_Ser-AS"/>
</dbReference>
<protein>
    <submittedName>
        <fullName evidence="20">Furin-like isoform X2</fullName>
    </submittedName>
</protein>
<dbReference type="InterPro" id="IPR023827">
    <property type="entry name" value="Peptidase_S8_Asp-AS"/>
</dbReference>
<evidence type="ECO:0000256" key="17">
    <source>
        <dbReference type="SAM" id="SignalP"/>
    </source>
</evidence>
<dbReference type="RefSeq" id="XP_022105574.1">
    <property type="nucleotide sequence ID" value="XM_022249882.1"/>
</dbReference>
<dbReference type="AlphaFoldDB" id="A0A8B7ZJ62"/>
<dbReference type="PROSITE" id="PS00138">
    <property type="entry name" value="SUBTILASE_SER"/>
    <property type="match status" value="1"/>
</dbReference>
<evidence type="ECO:0000313" key="20">
    <source>
        <dbReference type="RefSeq" id="XP_022105574.1"/>
    </source>
</evidence>
<organism evidence="19 20">
    <name type="scientific">Acanthaster planci</name>
    <name type="common">Crown-of-thorns starfish</name>
    <dbReference type="NCBI Taxonomy" id="133434"/>
    <lineage>
        <taxon>Eukaryota</taxon>
        <taxon>Metazoa</taxon>
        <taxon>Echinodermata</taxon>
        <taxon>Eleutherozoa</taxon>
        <taxon>Asterozoa</taxon>
        <taxon>Asteroidea</taxon>
        <taxon>Valvatacea</taxon>
        <taxon>Valvatida</taxon>
        <taxon>Acanthasteridae</taxon>
        <taxon>Acanthaster</taxon>
    </lineage>
</organism>
<keyword evidence="4" id="KW-0165">Cleavage on pair of basic residues</keyword>
<gene>
    <name evidence="20" type="primary">LOC110987280</name>
</gene>
<feature type="domain" description="P/Homo B" evidence="18">
    <location>
        <begin position="470"/>
        <end position="605"/>
    </location>
</feature>
<dbReference type="InterPro" id="IPR015500">
    <property type="entry name" value="Peptidase_S8_subtilisin-rel"/>
</dbReference>
<dbReference type="Proteomes" id="UP000694845">
    <property type="component" value="Unplaced"/>
</dbReference>
<dbReference type="CDD" id="cd04059">
    <property type="entry name" value="Peptidases_S8_Protein_convertases_Kexins_Furin-like"/>
    <property type="match status" value="1"/>
</dbReference>
<evidence type="ECO:0000256" key="11">
    <source>
        <dbReference type="ARBA" id="ARBA00023180"/>
    </source>
</evidence>
<evidence type="ECO:0000256" key="4">
    <source>
        <dbReference type="ARBA" id="ARBA00022685"/>
    </source>
</evidence>
<feature type="chain" id="PRO_5033999565" evidence="17">
    <location>
        <begin position="37"/>
        <end position="762"/>
    </location>
</feature>
<accession>A0A8B7ZJ62</accession>
<dbReference type="InterPro" id="IPR038466">
    <property type="entry name" value="S8_pro-domain_sf"/>
</dbReference>
<dbReference type="SUPFAM" id="SSF57184">
    <property type="entry name" value="Growth factor receptor domain"/>
    <property type="match status" value="1"/>
</dbReference>
<dbReference type="FunFam" id="3.40.50.200:FF:000001">
    <property type="entry name" value="Furin 2, isoform B"/>
    <property type="match status" value="1"/>
</dbReference>
<evidence type="ECO:0000256" key="13">
    <source>
        <dbReference type="PROSITE-ProRule" id="PRU01240"/>
    </source>
</evidence>
<keyword evidence="16" id="KW-1133">Transmembrane helix</keyword>
<evidence type="ECO:0000256" key="2">
    <source>
        <dbReference type="ARBA" id="ARBA00004370"/>
    </source>
</evidence>
<evidence type="ECO:0000259" key="18">
    <source>
        <dbReference type="PROSITE" id="PS51829"/>
    </source>
</evidence>
<keyword evidence="9" id="KW-0865">Zymogen</keyword>
<keyword evidence="8 16" id="KW-0472">Membrane</keyword>
<dbReference type="InterPro" id="IPR006212">
    <property type="entry name" value="Furin_repeat"/>
</dbReference>
<feature type="signal peptide" evidence="17">
    <location>
        <begin position="1"/>
        <end position="36"/>
    </location>
</feature>
<dbReference type="GeneID" id="110987280"/>
<dbReference type="GO" id="GO:0005802">
    <property type="term" value="C:trans-Golgi network"/>
    <property type="evidence" value="ECO:0007669"/>
    <property type="project" value="TreeGrafter"/>
</dbReference>
<dbReference type="CDD" id="cd00064">
    <property type="entry name" value="FU"/>
    <property type="match status" value="1"/>
</dbReference>
<feature type="region of interest" description="Disordered" evidence="15">
    <location>
        <begin position="194"/>
        <end position="219"/>
    </location>
</feature>
<dbReference type="Pfam" id="PF00082">
    <property type="entry name" value="Peptidase_S8"/>
    <property type="match status" value="1"/>
</dbReference>
<dbReference type="SUPFAM" id="SSF49785">
    <property type="entry name" value="Galactose-binding domain-like"/>
    <property type="match status" value="1"/>
</dbReference>
<comment type="subcellular location">
    <subcellularLocation>
        <location evidence="2">Membrane</location>
    </subcellularLocation>
</comment>
<keyword evidence="10" id="KW-1015">Disulfide bond</keyword>
<dbReference type="Gene3D" id="3.40.50.200">
    <property type="entry name" value="Peptidase S8/S53 domain"/>
    <property type="match status" value="1"/>
</dbReference>
<keyword evidence="16" id="KW-0812">Transmembrane</keyword>
<dbReference type="SUPFAM" id="SSF54897">
    <property type="entry name" value="Protease propeptides/inhibitors"/>
    <property type="match status" value="1"/>
</dbReference>
<dbReference type="GO" id="GO:0008038">
    <property type="term" value="P:neuron recognition"/>
    <property type="evidence" value="ECO:0007669"/>
    <property type="project" value="UniProtKB-ARBA"/>
</dbReference>
<proteinExistence type="inferred from homology"/>
<dbReference type="OrthoDB" id="300641at2759"/>
<evidence type="ECO:0000256" key="3">
    <source>
        <dbReference type="ARBA" id="ARBA00022670"/>
    </source>
</evidence>
<dbReference type="PANTHER" id="PTHR42884">
    <property type="entry name" value="PROPROTEIN CONVERTASE SUBTILISIN/KEXIN-RELATED"/>
    <property type="match status" value="1"/>
</dbReference>
<evidence type="ECO:0000256" key="12">
    <source>
        <dbReference type="PIRSR" id="PIRSR615500-1"/>
    </source>
</evidence>
<evidence type="ECO:0000256" key="1">
    <source>
        <dbReference type="ARBA" id="ARBA00001913"/>
    </source>
</evidence>
<dbReference type="InterPro" id="IPR022398">
    <property type="entry name" value="Peptidase_S8_His-AS"/>
</dbReference>
<dbReference type="Gene3D" id="2.10.220.10">
    <property type="entry name" value="Hormone Receptor, Insulin-like Growth Factor Receptor 1, Chain A, domain 2"/>
    <property type="match status" value="1"/>
</dbReference>
<keyword evidence="5 17" id="KW-0732">Signal</keyword>
<feature type="transmembrane region" description="Helical" evidence="16">
    <location>
        <begin position="685"/>
        <end position="707"/>
    </location>
</feature>
<evidence type="ECO:0000256" key="9">
    <source>
        <dbReference type="ARBA" id="ARBA00023145"/>
    </source>
</evidence>
<evidence type="ECO:0000256" key="10">
    <source>
        <dbReference type="ARBA" id="ARBA00023157"/>
    </source>
</evidence>
<evidence type="ECO:0000256" key="6">
    <source>
        <dbReference type="ARBA" id="ARBA00022801"/>
    </source>
</evidence>
<dbReference type="PROSITE" id="PS00137">
    <property type="entry name" value="SUBTILASE_HIS"/>
    <property type="match status" value="1"/>
</dbReference>
<dbReference type="FunFam" id="3.30.70.850:FF:000001">
    <property type="entry name" value="Proprotein convertase subtilisin/kexin type 5"/>
    <property type="match status" value="1"/>
</dbReference>
<comment type="similarity">
    <text evidence="13 14">Belongs to the peptidase S8 family.</text>
</comment>
<evidence type="ECO:0000256" key="7">
    <source>
        <dbReference type="ARBA" id="ARBA00022825"/>
    </source>
</evidence>
<comment type="cofactor">
    <cofactor evidence="1">
        <name>Ca(2+)</name>
        <dbReference type="ChEBI" id="CHEBI:29108"/>
    </cofactor>
</comment>
<dbReference type="PROSITE" id="PS51829">
    <property type="entry name" value="P_HOMO_B"/>
    <property type="match status" value="1"/>
</dbReference>
<dbReference type="PRINTS" id="PR00723">
    <property type="entry name" value="SUBTILISIN"/>
</dbReference>
<dbReference type="InterPro" id="IPR009030">
    <property type="entry name" value="Growth_fac_rcpt_cys_sf"/>
</dbReference>
<keyword evidence="19" id="KW-1185">Reference proteome</keyword>
<evidence type="ECO:0000256" key="5">
    <source>
        <dbReference type="ARBA" id="ARBA00022729"/>
    </source>
</evidence>
<sequence>MLYQFCGGVLTRMTGGIRTLPLGVLFVLSLQIVCLSSSPNGPRSGDGSKPAVFTNTYAVHISGGIEKADELAEKHGFVNLGKIVDNHYHFLDHHAIEKRSLSSNKERHLHLKKEEHVHWVEQQVAKSRMKRDSTTPASSQLNDPKWPLWYLQREPGLDMNVIPAWKKDYTGTGVVVSILDDGIEKNHPDLSANYDAPGSWDLNDNDEDPQPRYSPSNINRHGTRCAGEVAALANNSICSVGIAYNARIGGVRMLDGDVTDAVEARSLSHRPDHVDIYSASWGPDDDGKTVDGPGPLAKTAFCEGITKGRGGLGSIFIWASGNGGRSKDSCSCDGYTNSIYTISVSSVSERGNIPWYSEPCASTIATTYSSGSSGEQEVITTDLNLGCTDKHSGTSASAPLAAGICALALQANPHLTWRDLQHIIVLTSRWEHLNAPDWMSNGVGRKVSHSYGYGLMDADAMVTVAKTWNRVPEQHICTENALPLPKEIPSRGKLVIHFNTTGCGGTSNYVEYLEHVHARLTLSFSRRGSLTIKLTSPLGTEATLLPARPRDFSKEGFTDWDFMSVHSWGESPAGTWTLVIQNTGERSYSGTLKHWTLVMYGTEVHPLEDHIGPNNCPKGEFLSTDVRTHSDGLVDNTSIVHTCQPCHSTCETCFGPSEAQCLTCPYSYIKRDVYCITVRPYDQKIFLSMLLMCVVLLGIFLLFFLALQAYSQGFCSWNYSGMSKQKGCDYEYQELTKDFDSDPENEDSVLYTEKPISTVSHI</sequence>
<dbReference type="SMART" id="SM00261">
    <property type="entry name" value="FU"/>
    <property type="match status" value="1"/>
</dbReference>
<evidence type="ECO:0000256" key="14">
    <source>
        <dbReference type="RuleBase" id="RU003355"/>
    </source>
</evidence>